<dbReference type="AlphaFoldDB" id="F0WG25"/>
<evidence type="ECO:0000313" key="1">
    <source>
        <dbReference type="EMBL" id="CCA20159.1"/>
    </source>
</evidence>
<dbReference type="GO" id="GO:0003676">
    <property type="term" value="F:nucleic acid binding"/>
    <property type="evidence" value="ECO:0007669"/>
    <property type="project" value="InterPro"/>
</dbReference>
<reference evidence="1" key="1">
    <citation type="journal article" date="2011" name="PLoS Biol.">
        <title>Gene gain and loss during evolution of obligate parasitism in the white rust pathogen of Arabidopsis thaliana.</title>
        <authorList>
            <person name="Kemen E."/>
            <person name="Gardiner A."/>
            <person name="Schultz-Larsen T."/>
            <person name="Kemen A.C."/>
            <person name="Balmuth A.L."/>
            <person name="Robert-Seilaniantz A."/>
            <person name="Bailey K."/>
            <person name="Holub E."/>
            <person name="Studholme D.J."/>
            <person name="Maclean D."/>
            <person name="Jones J.D."/>
        </authorList>
    </citation>
    <scope>NUCLEOTIDE SEQUENCE</scope>
</reference>
<name>F0WG25_9STRA</name>
<dbReference type="HOGENOM" id="CLU_033666_12_5_1"/>
<dbReference type="InterPro" id="IPR036397">
    <property type="entry name" value="RNaseH_sf"/>
</dbReference>
<accession>F0WG25</accession>
<reference evidence="1" key="2">
    <citation type="submission" date="2011-02" db="EMBL/GenBank/DDBJ databases">
        <authorList>
            <person name="MacLean D."/>
        </authorList>
    </citation>
    <scope>NUCLEOTIDE SEQUENCE</scope>
</reference>
<sequence>MHDSSWSGITKKNRRRLDAELYCKILAVELMQTLEYYEMEKDATIFQQDNDPKQTPRKAKKCLQELDKRVLNWPPRSLDLSPIERLWDVLKRKFSSYQNSPQGIHELWERIEEKWNEISKEECTALIASVPRRIHAVLKQKDEIPNIEV</sequence>
<gene>
    <name evidence="1" type="primary">AlNc14C87G5557</name>
    <name evidence="1" type="ORF">ALNC14_063020</name>
</gene>
<organism evidence="1">
    <name type="scientific">Albugo laibachii Nc14</name>
    <dbReference type="NCBI Taxonomy" id="890382"/>
    <lineage>
        <taxon>Eukaryota</taxon>
        <taxon>Sar</taxon>
        <taxon>Stramenopiles</taxon>
        <taxon>Oomycota</taxon>
        <taxon>Peronosporomycetes</taxon>
        <taxon>Albuginales</taxon>
        <taxon>Albuginaceae</taxon>
        <taxon>Albugo</taxon>
    </lineage>
</organism>
<dbReference type="EMBL" id="FR824132">
    <property type="protein sequence ID" value="CCA20159.1"/>
    <property type="molecule type" value="Genomic_DNA"/>
</dbReference>
<protein>
    <submittedName>
        <fullName evidence="1">PREDICTED: similar to novel gene similar to vertebrate polycystic kidney and hepatic disease 1 (Autosomal recessive)like 1 (PKHD1L1) putative</fullName>
    </submittedName>
</protein>
<proteinExistence type="predicted"/>
<dbReference type="Gene3D" id="3.30.420.10">
    <property type="entry name" value="Ribonuclease H-like superfamily/Ribonuclease H"/>
    <property type="match status" value="1"/>
</dbReference>